<dbReference type="Pfam" id="PF01915">
    <property type="entry name" value="Glyco_hydro_3_C"/>
    <property type="match status" value="1"/>
</dbReference>
<dbReference type="Pfam" id="PF14310">
    <property type="entry name" value="Fn3-like"/>
    <property type="match status" value="1"/>
</dbReference>
<dbReference type="Proteomes" id="UP000261166">
    <property type="component" value="Unassembled WGS sequence"/>
</dbReference>
<evidence type="ECO:0000259" key="3">
    <source>
        <dbReference type="SMART" id="SM01217"/>
    </source>
</evidence>
<dbReference type="SUPFAM" id="SSF52279">
    <property type="entry name" value="Beta-D-glucan exohydrolase, C-terminal domain"/>
    <property type="match status" value="1"/>
</dbReference>
<dbReference type="InterPro" id="IPR002772">
    <property type="entry name" value="Glyco_hydro_3_C"/>
</dbReference>
<evidence type="ECO:0000313" key="4">
    <source>
        <dbReference type="EMBL" id="RGE59501.1"/>
    </source>
</evidence>
<dbReference type="InterPro" id="IPR013783">
    <property type="entry name" value="Ig-like_fold"/>
</dbReference>
<dbReference type="Pfam" id="PF00933">
    <property type="entry name" value="Glyco_hydro_3"/>
    <property type="match status" value="1"/>
</dbReference>
<dbReference type="PANTHER" id="PTHR42715">
    <property type="entry name" value="BETA-GLUCOSIDASE"/>
    <property type="match status" value="1"/>
</dbReference>
<reference evidence="4 5" key="1">
    <citation type="submission" date="2018-08" db="EMBL/GenBank/DDBJ databases">
        <title>A genome reference for cultivated species of the human gut microbiota.</title>
        <authorList>
            <person name="Zou Y."/>
            <person name="Xue W."/>
            <person name="Luo G."/>
        </authorList>
    </citation>
    <scope>NUCLEOTIDE SEQUENCE [LARGE SCALE GENOMIC DNA]</scope>
    <source>
        <strain evidence="4 5">AF26-4BH</strain>
    </source>
</reference>
<dbReference type="Gene3D" id="3.20.20.300">
    <property type="entry name" value="Glycoside hydrolase, family 3, N-terminal domain"/>
    <property type="match status" value="1"/>
</dbReference>
<dbReference type="OrthoDB" id="98455at2"/>
<dbReference type="SMART" id="SM01217">
    <property type="entry name" value="Fn3_like"/>
    <property type="match status" value="1"/>
</dbReference>
<dbReference type="Gene3D" id="2.60.40.10">
    <property type="entry name" value="Immunoglobulins"/>
    <property type="match status" value="1"/>
</dbReference>
<proteinExistence type="inferred from homology"/>
<dbReference type="GO" id="GO:0005975">
    <property type="term" value="P:carbohydrate metabolic process"/>
    <property type="evidence" value="ECO:0007669"/>
    <property type="project" value="InterPro"/>
</dbReference>
<accession>A0A3E3I3J6</accession>
<dbReference type="Gene3D" id="3.40.50.1700">
    <property type="entry name" value="Glycoside hydrolase family 3 C-terminal domain"/>
    <property type="match status" value="1"/>
</dbReference>
<dbReference type="InterPro" id="IPR036881">
    <property type="entry name" value="Glyco_hydro_3_C_sf"/>
</dbReference>
<dbReference type="SUPFAM" id="SSF51445">
    <property type="entry name" value="(Trans)glycosidases"/>
    <property type="match status" value="1"/>
</dbReference>
<dbReference type="InterPro" id="IPR017853">
    <property type="entry name" value="GH"/>
</dbReference>
<comment type="similarity">
    <text evidence="1">Belongs to the glycosyl hydrolase 3 family.</text>
</comment>
<dbReference type="InterPro" id="IPR036962">
    <property type="entry name" value="Glyco_hydro_3_N_sf"/>
</dbReference>
<keyword evidence="2" id="KW-0378">Hydrolase</keyword>
<dbReference type="AlphaFoldDB" id="A0A3E3I3J6"/>
<dbReference type="FunFam" id="2.60.40.10:FF:000495">
    <property type="entry name" value="Periplasmic beta-glucosidase"/>
    <property type="match status" value="1"/>
</dbReference>
<name>A0A3E3I3J6_9FIRM</name>
<evidence type="ECO:0000256" key="2">
    <source>
        <dbReference type="ARBA" id="ARBA00022801"/>
    </source>
</evidence>
<sequence>MTKKYLNKNLSVKERAQDLLSLLSLEEKMAQTRCAFPGTGNSDKLIEDCRFGIGEISTLEIRNLKSLEEAAAFQKNIQDMVMKNSPHHIPAIFHMEGLCGAFIQGAVSFPSGIGRASSFDPELEEQAAAVVARQERAIGISHILAPVLDISRDSRMGRQGETYGEDPTLAAAMGTAYTKGVQKEETKGLRSESVAKHWLGFHNSEGGIHGAASNTPRRLLNEVYGKPFQAAFREGGLRGVMPCYCTFDGEAASTSRRLLNGQLREEMGFDGLVVADYGAIANAHMFQHMYDSLTETGYQAMIAGMDVEMPNCVCYNDELTEWFRSGKADIQILDRIVLRILETKFGMGLFEHPYSLEGEELYKTFYCESDRKISLQSAEESLVLIKNDGILPIDKKVKKIALIGPHADNPRSFFGGYTHISMVEAVKAVANSIAGIGDAASNLKKEVPYIPGTQIQCDETEEFAEIIRQIKPECESLYNCMKKHFAGTEIIYVHGYPIAGNDKSGYEEALSAIQEADICIMTLGGKHGSCSVASMGEGVDAVNINLPECQEDFIKAAATLGKPLVGLHFNGRPISSDAADMYLNAIIEAWNPSEMGAAAIVNVLTGKVNPSGKLPVTVARHVGQIPIYYNHPSGSSWHQEGSIGFENYVDMPHTPRYYFGHGLSYTTFSYSDLQLSANEVTADGEIIVSFNLKNTGKYAGTEIVQLYIRDCQASIVRPVMELAGFQRITLEPDEEQTVAFCLKASQSAFMDVDYRWKIEAGEIEVMLGASSNDIRLKSSYRIMDSCYIEGQDRAFWASNK</sequence>
<dbReference type="InterPro" id="IPR026891">
    <property type="entry name" value="Fn3-like"/>
</dbReference>
<dbReference type="PRINTS" id="PR00133">
    <property type="entry name" value="GLHYDRLASE3"/>
</dbReference>
<dbReference type="GO" id="GO:0008422">
    <property type="term" value="F:beta-glucosidase activity"/>
    <property type="evidence" value="ECO:0007669"/>
    <property type="project" value="UniProtKB-ARBA"/>
</dbReference>
<dbReference type="InterPro" id="IPR050288">
    <property type="entry name" value="Cellulose_deg_GH3"/>
</dbReference>
<evidence type="ECO:0000313" key="5">
    <source>
        <dbReference type="Proteomes" id="UP000261166"/>
    </source>
</evidence>
<dbReference type="EMBL" id="QVLU01000060">
    <property type="protein sequence ID" value="RGE59501.1"/>
    <property type="molecule type" value="Genomic_DNA"/>
</dbReference>
<evidence type="ECO:0000256" key="1">
    <source>
        <dbReference type="ARBA" id="ARBA00005336"/>
    </source>
</evidence>
<organism evidence="4 5">
    <name type="scientific">Eisenbergiella massiliensis</name>
    <dbReference type="NCBI Taxonomy" id="1720294"/>
    <lineage>
        <taxon>Bacteria</taxon>
        <taxon>Bacillati</taxon>
        <taxon>Bacillota</taxon>
        <taxon>Clostridia</taxon>
        <taxon>Lachnospirales</taxon>
        <taxon>Lachnospiraceae</taxon>
        <taxon>Eisenbergiella</taxon>
    </lineage>
</organism>
<comment type="caution">
    <text evidence="4">The sequence shown here is derived from an EMBL/GenBank/DDBJ whole genome shotgun (WGS) entry which is preliminary data.</text>
</comment>
<gene>
    <name evidence="4" type="ORF">DWY69_30410</name>
</gene>
<protein>
    <submittedName>
        <fullName evidence="4">Beta-glucosidase</fullName>
    </submittedName>
</protein>
<feature type="domain" description="Fibronectin type III-like" evidence="3">
    <location>
        <begin position="702"/>
        <end position="771"/>
    </location>
</feature>
<dbReference type="PANTHER" id="PTHR42715:SF10">
    <property type="entry name" value="BETA-GLUCOSIDASE"/>
    <property type="match status" value="1"/>
</dbReference>
<dbReference type="InterPro" id="IPR001764">
    <property type="entry name" value="Glyco_hydro_3_N"/>
</dbReference>